<reference evidence="1 2" key="1">
    <citation type="journal article" date="2019" name="Genome Biol. Evol.">
        <title>Insights into the evolution of the New World diploid cottons (Gossypium, subgenus Houzingenia) based on genome sequencing.</title>
        <authorList>
            <person name="Grover C.E."/>
            <person name="Arick M.A. 2nd"/>
            <person name="Thrash A."/>
            <person name="Conover J.L."/>
            <person name="Sanders W.S."/>
            <person name="Peterson D.G."/>
            <person name="Frelichowski J.E."/>
            <person name="Scheffler J.A."/>
            <person name="Scheffler B.E."/>
            <person name="Wendel J.F."/>
        </authorList>
    </citation>
    <scope>NUCLEOTIDE SEQUENCE [LARGE SCALE GENOMIC DNA]</scope>
    <source>
        <strain evidence="1">8</strain>
        <tissue evidence="1">Leaf</tissue>
    </source>
</reference>
<evidence type="ECO:0000313" key="2">
    <source>
        <dbReference type="Proteomes" id="UP000593578"/>
    </source>
</evidence>
<proteinExistence type="predicted"/>
<protein>
    <submittedName>
        <fullName evidence="1">Uncharacterized protein</fullName>
    </submittedName>
</protein>
<name>A0A7J8PZG5_GOSRA</name>
<dbReference type="PANTHER" id="PTHR33320">
    <property type="entry name" value="METHIONYL-TRNA SYNTHETASE"/>
    <property type="match status" value="1"/>
</dbReference>
<feature type="non-terminal residue" evidence="1">
    <location>
        <position position="1"/>
    </location>
</feature>
<dbReference type="PANTHER" id="PTHR33320:SF32">
    <property type="entry name" value="METHIONYL-TRNA SYNTHETASE"/>
    <property type="match status" value="1"/>
</dbReference>
<dbReference type="EMBL" id="JABEZZ010000009">
    <property type="protein sequence ID" value="MBA0594360.1"/>
    <property type="molecule type" value="Genomic_DNA"/>
</dbReference>
<dbReference type="AlphaFoldDB" id="A0A7J8PZG5"/>
<dbReference type="Proteomes" id="UP000593578">
    <property type="component" value="Unassembled WGS sequence"/>
</dbReference>
<organism evidence="1 2">
    <name type="scientific">Gossypium raimondii</name>
    <name type="common">Peruvian cotton</name>
    <name type="synonym">Gossypium klotzschianum subsp. raimondii</name>
    <dbReference type="NCBI Taxonomy" id="29730"/>
    <lineage>
        <taxon>Eukaryota</taxon>
        <taxon>Viridiplantae</taxon>
        <taxon>Streptophyta</taxon>
        <taxon>Embryophyta</taxon>
        <taxon>Tracheophyta</taxon>
        <taxon>Spermatophyta</taxon>
        <taxon>Magnoliopsida</taxon>
        <taxon>eudicotyledons</taxon>
        <taxon>Gunneridae</taxon>
        <taxon>Pentapetalae</taxon>
        <taxon>rosids</taxon>
        <taxon>malvids</taxon>
        <taxon>Malvales</taxon>
        <taxon>Malvaceae</taxon>
        <taxon>Malvoideae</taxon>
        <taxon>Gossypium</taxon>
    </lineage>
</organism>
<accession>A0A7J8PZG5</accession>
<comment type="caution">
    <text evidence="1">The sequence shown here is derived from an EMBL/GenBank/DDBJ whole genome shotgun (WGS) entry which is preliminary data.</text>
</comment>
<sequence length="70" mass="8089">MCLVFVCDEDERVISRQPAPGACPYCGGMVQAMDVESQWRFCFLPLYFKTKRRMSPVALSPHRNIRHDVV</sequence>
<evidence type="ECO:0000313" key="1">
    <source>
        <dbReference type="EMBL" id="MBA0594360.1"/>
    </source>
</evidence>
<gene>
    <name evidence="1" type="ORF">Gorai_011269</name>
</gene>